<feature type="domain" description="Cytochrome c assembly protein" evidence="11">
    <location>
        <begin position="65"/>
        <end position="265"/>
    </location>
</feature>
<evidence type="ECO:0000259" key="11">
    <source>
        <dbReference type="Pfam" id="PF01578"/>
    </source>
</evidence>
<accession>A0A8J6TGH4</accession>
<feature type="transmembrane region" description="Helical" evidence="10">
    <location>
        <begin position="6"/>
        <end position="22"/>
    </location>
</feature>
<organism evidence="12 13">
    <name type="scientific">Candidatus Desulfobia pelagia</name>
    <dbReference type="NCBI Taxonomy" id="2841692"/>
    <lineage>
        <taxon>Bacteria</taxon>
        <taxon>Pseudomonadati</taxon>
        <taxon>Thermodesulfobacteriota</taxon>
        <taxon>Desulfobulbia</taxon>
        <taxon>Desulfobulbales</taxon>
        <taxon>Desulfobulbaceae</taxon>
        <taxon>Candidatus Desulfobia</taxon>
    </lineage>
</organism>
<dbReference type="GO" id="GO:0015232">
    <property type="term" value="F:heme transmembrane transporter activity"/>
    <property type="evidence" value="ECO:0007669"/>
    <property type="project" value="InterPro"/>
</dbReference>
<dbReference type="PANTHER" id="PTHR30071:SF1">
    <property type="entry name" value="CYTOCHROME B_B6 PROTEIN-RELATED"/>
    <property type="match status" value="1"/>
</dbReference>
<reference evidence="12 13" key="1">
    <citation type="submission" date="2020-08" db="EMBL/GenBank/DDBJ databases">
        <title>Bridging the membrane lipid divide: bacteria of the FCB group superphylum have the potential to synthesize archaeal ether lipids.</title>
        <authorList>
            <person name="Villanueva L."/>
            <person name="Von Meijenfeldt F.A.B."/>
            <person name="Westbye A.B."/>
            <person name="Yadav S."/>
            <person name="Hopmans E.C."/>
            <person name="Dutilh B.E."/>
            <person name="Sinninghe Damste J.S."/>
        </authorList>
    </citation>
    <scope>NUCLEOTIDE SEQUENCE [LARGE SCALE GENOMIC DNA]</scope>
    <source>
        <strain evidence="12">NIOZ-UU47</strain>
    </source>
</reference>
<dbReference type="GO" id="GO:0020037">
    <property type="term" value="F:heme binding"/>
    <property type="evidence" value="ECO:0007669"/>
    <property type="project" value="InterPro"/>
</dbReference>
<comment type="function">
    <text evidence="1">Required for the export of heme to the periplasm for the biogenesis of c-type cytochromes.</text>
</comment>
<dbReference type="PANTHER" id="PTHR30071">
    <property type="entry name" value="HEME EXPORTER PROTEIN C"/>
    <property type="match status" value="1"/>
</dbReference>
<keyword evidence="7 10" id="KW-1133">Transmembrane helix</keyword>
<dbReference type="InterPro" id="IPR002541">
    <property type="entry name" value="Cyt_c_assembly"/>
</dbReference>
<dbReference type="Pfam" id="PF01578">
    <property type="entry name" value="Cytochrom_C_asm"/>
    <property type="match status" value="1"/>
</dbReference>
<evidence type="ECO:0000256" key="7">
    <source>
        <dbReference type="ARBA" id="ARBA00022989"/>
    </source>
</evidence>
<keyword evidence="6" id="KW-0201">Cytochrome c-type biogenesis</keyword>
<dbReference type="InterPro" id="IPR017562">
    <property type="entry name" value="Cyt_c_biogenesis_CcsA"/>
</dbReference>
<evidence type="ECO:0000256" key="9">
    <source>
        <dbReference type="ARBA" id="ARBA00023136"/>
    </source>
</evidence>
<feature type="transmembrane region" description="Helical" evidence="10">
    <location>
        <begin position="65"/>
        <end position="82"/>
    </location>
</feature>
<gene>
    <name evidence="12" type="primary">ccsB</name>
    <name evidence="12" type="ORF">H8E41_12780</name>
</gene>
<comment type="caution">
    <text evidence="12">The sequence shown here is derived from an EMBL/GenBank/DDBJ whole genome shotgun (WGS) entry which is preliminary data.</text>
</comment>
<dbReference type="PRINTS" id="PR01386">
    <property type="entry name" value="CCMCBIOGNSIS"/>
</dbReference>
<keyword evidence="9 10" id="KW-0472">Membrane</keyword>
<evidence type="ECO:0000256" key="10">
    <source>
        <dbReference type="SAM" id="Phobius"/>
    </source>
</evidence>
<evidence type="ECO:0000256" key="8">
    <source>
        <dbReference type="ARBA" id="ARBA00023078"/>
    </source>
</evidence>
<comment type="subcellular location">
    <subcellularLocation>
        <location evidence="2">Membrane</location>
        <topology evidence="2">Multi-pass membrane protein</topology>
    </subcellularLocation>
</comment>
<evidence type="ECO:0000256" key="1">
    <source>
        <dbReference type="ARBA" id="ARBA00002442"/>
    </source>
</evidence>
<dbReference type="Proteomes" id="UP000614424">
    <property type="component" value="Unassembled WGS sequence"/>
</dbReference>
<evidence type="ECO:0000313" key="12">
    <source>
        <dbReference type="EMBL" id="MBC8318773.1"/>
    </source>
</evidence>
<proteinExistence type="inferred from homology"/>
<comment type="similarity">
    <text evidence="3">Belongs to the CcmC/CycZ/HelC family.</text>
</comment>
<sequence length="269" mass="30862">MLFTLTFIAYCFATVFYFVFFVSQNKQIRKYARIVLLIAGILHTATIIGRYFATGHTPLTTHHDTVSFFAWAITWAFLSFRWRYEVKNFGTFVSVVIMALMVIAALSSQQVNQLPPALQSKWLPIHASIAILANGFLAMGFCSGIMYLLQEREIKKKRFGLFYSRLPSLEALDNLNHHCLSVGFPMLTLGIITGSFWAKQAWGSYWHWDPKETWSLITWFLYAALLHQRFTSGWRGKRAAIMTIIGFGAVLFTLWGVTYLLPGMHSYVR</sequence>
<keyword evidence="8" id="KW-0793">Thylakoid</keyword>
<dbReference type="GO" id="GO:0005886">
    <property type="term" value="C:plasma membrane"/>
    <property type="evidence" value="ECO:0007669"/>
    <property type="project" value="TreeGrafter"/>
</dbReference>
<evidence type="ECO:0000256" key="6">
    <source>
        <dbReference type="ARBA" id="ARBA00022748"/>
    </source>
</evidence>
<evidence type="ECO:0000256" key="5">
    <source>
        <dbReference type="ARBA" id="ARBA00022692"/>
    </source>
</evidence>
<evidence type="ECO:0000313" key="13">
    <source>
        <dbReference type="Proteomes" id="UP000614424"/>
    </source>
</evidence>
<dbReference type="EMBL" id="JACNJZ010000186">
    <property type="protein sequence ID" value="MBC8318773.1"/>
    <property type="molecule type" value="Genomic_DNA"/>
</dbReference>
<dbReference type="InterPro" id="IPR045062">
    <property type="entry name" value="Cyt_c_biogenesis_CcsA/CcmC"/>
</dbReference>
<evidence type="ECO:0000256" key="2">
    <source>
        <dbReference type="ARBA" id="ARBA00004141"/>
    </source>
</evidence>
<keyword evidence="5 10" id="KW-0812">Transmembrane</keyword>
<evidence type="ECO:0000256" key="4">
    <source>
        <dbReference type="ARBA" id="ARBA00016463"/>
    </source>
</evidence>
<dbReference type="NCBIfam" id="TIGR03144">
    <property type="entry name" value="cytochr_II_ccsB"/>
    <property type="match status" value="1"/>
</dbReference>
<evidence type="ECO:0000256" key="3">
    <source>
        <dbReference type="ARBA" id="ARBA00005840"/>
    </source>
</evidence>
<protein>
    <recommendedName>
        <fullName evidence="4">Heme exporter protein C</fullName>
    </recommendedName>
</protein>
<feature type="transmembrane region" description="Helical" evidence="10">
    <location>
        <begin position="34"/>
        <end position="53"/>
    </location>
</feature>
<dbReference type="InterPro" id="IPR003557">
    <property type="entry name" value="Cyt_c_biogenesis_CcmC"/>
</dbReference>
<feature type="transmembrane region" description="Helical" evidence="10">
    <location>
        <begin position="127"/>
        <end position="149"/>
    </location>
</feature>
<dbReference type="AlphaFoldDB" id="A0A8J6TGH4"/>
<feature type="transmembrane region" description="Helical" evidence="10">
    <location>
        <begin position="89"/>
        <end position="107"/>
    </location>
</feature>
<name>A0A8J6TGH4_9BACT</name>
<feature type="transmembrane region" description="Helical" evidence="10">
    <location>
        <begin position="239"/>
        <end position="261"/>
    </location>
</feature>
<dbReference type="GO" id="GO:0017004">
    <property type="term" value="P:cytochrome complex assembly"/>
    <property type="evidence" value="ECO:0007669"/>
    <property type="project" value="UniProtKB-KW"/>
</dbReference>